<evidence type="ECO:0000256" key="1">
    <source>
        <dbReference type="SAM" id="MobiDB-lite"/>
    </source>
</evidence>
<feature type="region of interest" description="Disordered" evidence="1">
    <location>
        <begin position="212"/>
        <end position="241"/>
    </location>
</feature>
<protein>
    <submittedName>
        <fullName evidence="3">Uncharacterized protein</fullName>
    </submittedName>
</protein>
<dbReference type="AlphaFoldDB" id="A0AAN6VCT4"/>
<organism evidence="3 4">
    <name type="scientific">Chaetomidium leptoderma</name>
    <dbReference type="NCBI Taxonomy" id="669021"/>
    <lineage>
        <taxon>Eukaryota</taxon>
        <taxon>Fungi</taxon>
        <taxon>Dikarya</taxon>
        <taxon>Ascomycota</taxon>
        <taxon>Pezizomycotina</taxon>
        <taxon>Sordariomycetes</taxon>
        <taxon>Sordariomycetidae</taxon>
        <taxon>Sordariales</taxon>
        <taxon>Chaetomiaceae</taxon>
        <taxon>Chaetomidium</taxon>
    </lineage>
</organism>
<dbReference type="Proteomes" id="UP001302745">
    <property type="component" value="Unassembled WGS sequence"/>
</dbReference>
<keyword evidence="2" id="KW-0812">Transmembrane</keyword>
<gene>
    <name evidence="3" type="ORF">C8A00DRAFT_38422</name>
</gene>
<evidence type="ECO:0000256" key="2">
    <source>
        <dbReference type="SAM" id="Phobius"/>
    </source>
</evidence>
<keyword evidence="4" id="KW-1185">Reference proteome</keyword>
<dbReference type="EMBL" id="MU857221">
    <property type="protein sequence ID" value="KAK4148992.1"/>
    <property type="molecule type" value="Genomic_DNA"/>
</dbReference>
<accession>A0AAN6VCT4</accession>
<evidence type="ECO:0000313" key="3">
    <source>
        <dbReference type="EMBL" id="KAK4148992.1"/>
    </source>
</evidence>
<keyword evidence="2" id="KW-0472">Membrane</keyword>
<feature type="transmembrane region" description="Helical" evidence="2">
    <location>
        <begin position="12"/>
        <end position="30"/>
    </location>
</feature>
<reference evidence="3" key="2">
    <citation type="submission" date="2023-05" db="EMBL/GenBank/DDBJ databases">
        <authorList>
            <consortium name="Lawrence Berkeley National Laboratory"/>
            <person name="Steindorff A."/>
            <person name="Hensen N."/>
            <person name="Bonometti L."/>
            <person name="Westerberg I."/>
            <person name="Brannstrom I.O."/>
            <person name="Guillou S."/>
            <person name="Cros-Aarteil S."/>
            <person name="Calhoun S."/>
            <person name="Haridas S."/>
            <person name="Kuo A."/>
            <person name="Mondo S."/>
            <person name="Pangilinan J."/>
            <person name="Riley R."/>
            <person name="Labutti K."/>
            <person name="Andreopoulos B."/>
            <person name="Lipzen A."/>
            <person name="Chen C."/>
            <person name="Yanf M."/>
            <person name="Daum C."/>
            <person name="Ng V."/>
            <person name="Clum A."/>
            <person name="Ohm R."/>
            <person name="Martin F."/>
            <person name="Silar P."/>
            <person name="Natvig D."/>
            <person name="Lalanne C."/>
            <person name="Gautier V."/>
            <person name="Ament-Velasquez S.L."/>
            <person name="Kruys A."/>
            <person name="Hutchinson M.I."/>
            <person name="Powell A.J."/>
            <person name="Barry K."/>
            <person name="Miller A.N."/>
            <person name="Grigoriev I.V."/>
            <person name="Debuchy R."/>
            <person name="Gladieux P."/>
            <person name="Thoren M.H."/>
            <person name="Johannesson H."/>
        </authorList>
    </citation>
    <scope>NUCLEOTIDE SEQUENCE</scope>
    <source>
        <strain evidence="3">CBS 538.74</strain>
    </source>
</reference>
<evidence type="ECO:0000313" key="4">
    <source>
        <dbReference type="Proteomes" id="UP001302745"/>
    </source>
</evidence>
<sequence>MLVILDPAIEAVSVVLLPVIKIIVVAFLFFSIPPLSILGACTTLFTGGFLTCRTIYLYTEAGLRIVWDFFFPRWTYPRTEIVDYRMQRNPHEDYTGWMAPEVNSVPVLTPESSVASDTSPGPSPNTTSPNGFRSPLLPSYTDRQYHPRLGRQSWTTAAAAAAHRGHRRRAHSHPEPTIDEVDEVDEVIDYDGYLSPACWESLGVGYLSPPRRESLGVGPPATKTKRLSGSQPRPWPRKPVPLYLNPQVDRILIEERGELKNEARPSTATASRAPGTNKRRISLSPLRRVASISDRENNKAPPPPPTTTTALTAAAAADRVPSKRKSSLLPASSVASIFDRKNSKAPRPTPIVTTFATIAADPVPCAPQRSGSVPPFGRPDSIFGRENDKMPRPPAPEVKGVWDDDEWDWISAPSPSGPFD</sequence>
<feature type="region of interest" description="Disordered" evidence="1">
    <location>
        <begin position="109"/>
        <end position="137"/>
    </location>
</feature>
<feature type="region of interest" description="Disordered" evidence="1">
    <location>
        <begin position="256"/>
        <end position="309"/>
    </location>
</feature>
<name>A0AAN6VCT4_9PEZI</name>
<proteinExistence type="predicted"/>
<feature type="compositionally biased region" description="Low complexity" evidence="1">
    <location>
        <begin position="118"/>
        <end position="131"/>
    </location>
</feature>
<comment type="caution">
    <text evidence="3">The sequence shown here is derived from an EMBL/GenBank/DDBJ whole genome shotgun (WGS) entry which is preliminary data.</text>
</comment>
<feature type="region of interest" description="Disordered" evidence="1">
    <location>
        <begin position="361"/>
        <end position="420"/>
    </location>
</feature>
<keyword evidence="2" id="KW-1133">Transmembrane helix</keyword>
<feature type="region of interest" description="Disordered" evidence="1">
    <location>
        <begin position="154"/>
        <end position="176"/>
    </location>
</feature>
<reference evidence="3" key="1">
    <citation type="journal article" date="2023" name="Mol. Phylogenet. Evol.">
        <title>Genome-scale phylogeny and comparative genomics of the fungal order Sordariales.</title>
        <authorList>
            <person name="Hensen N."/>
            <person name="Bonometti L."/>
            <person name="Westerberg I."/>
            <person name="Brannstrom I.O."/>
            <person name="Guillou S."/>
            <person name="Cros-Aarteil S."/>
            <person name="Calhoun S."/>
            <person name="Haridas S."/>
            <person name="Kuo A."/>
            <person name="Mondo S."/>
            <person name="Pangilinan J."/>
            <person name="Riley R."/>
            <person name="LaButti K."/>
            <person name="Andreopoulos B."/>
            <person name="Lipzen A."/>
            <person name="Chen C."/>
            <person name="Yan M."/>
            <person name="Daum C."/>
            <person name="Ng V."/>
            <person name="Clum A."/>
            <person name="Steindorff A."/>
            <person name="Ohm R.A."/>
            <person name="Martin F."/>
            <person name="Silar P."/>
            <person name="Natvig D.O."/>
            <person name="Lalanne C."/>
            <person name="Gautier V."/>
            <person name="Ament-Velasquez S.L."/>
            <person name="Kruys A."/>
            <person name="Hutchinson M.I."/>
            <person name="Powell A.J."/>
            <person name="Barry K."/>
            <person name="Miller A.N."/>
            <person name="Grigoriev I.V."/>
            <person name="Debuchy R."/>
            <person name="Gladieux P."/>
            <person name="Hiltunen Thoren M."/>
            <person name="Johannesson H."/>
        </authorList>
    </citation>
    <scope>NUCLEOTIDE SEQUENCE</scope>
    <source>
        <strain evidence="3">CBS 538.74</strain>
    </source>
</reference>